<dbReference type="InterPro" id="IPR029787">
    <property type="entry name" value="Nucleotide_cyclase"/>
</dbReference>
<feature type="compositionally biased region" description="Basic and acidic residues" evidence="1">
    <location>
        <begin position="253"/>
        <end position="268"/>
    </location>
</feature>
<name>A0ABT6HXP8_9ACTN</name>
<evidence type="ECO:0000259" key="2">
    <source>
        <dbReference type="PROSITE" id="PS50125"/>
    </source>
</evidence>
<dbReference type="InterPro" id="IPR001054">
    <property type="entry name" value="A/G_cyclase"/>
</dbReference>
<evidence type="ECO:0000256" key="1">
    <source>
        <dbReference type="SAM" id="MobiDB-lite"/>
    </source>
</evidence>
<sequence>MSSAQAVPRTVVFADACGSGGLGLDAKRRDRAVMYEATAEAYASVGVEPARMHQEDRGDGILTALPPDLPPTLMVGRWVDTLYESLRELNAGRARPLRLRVGMHAGLVLDDGRGLVGRAVDLACRLCDSDTAKQIMVRAERADLLLVVSDWLYANVVAEGGRYVEPDCYRQAVVRNKETEEKAWFHIPRRPEPPLGGPAADGAGGGPEGDGPPPQPPRTAKDPRPPGAERHYSARGDMQVFQGNQFHGGFTGIRKDRDGRSRSEGDGT</sequence>
<dbReference type="PROSITE" id="PS50125">
    <property type="entry name" value="GUANYLATE_CYCLASE_2"/>
    <property type="match status" value="1"/>
</dbReference>
<organism evidence="3 4">
    <name type="scientific">Streptomyces chengmaiensis</name>
    <dbReference type="NCBI Taxonomy" id="3040919"/>
    <lineage>
        <taxon>Bacteria</taxon>
        <taxon>Bacillati</taxon>
        <taxon>Actinomycetota</taxon>
        <taxon>Actinomycetes</taxon>
        <taxon>Kitasatosporales</taxon>
        <taxon>Streptomycetaceae</taxon>
        <taxon>Streptomyces</taxon>
    </lineage>
</organism>
<dbReference type="SUPFAM" id="SSF55073">
    <property type="entry name" value="Nucleotide cyclase"/>
    <property type="match status" value="1"/>
</dbReference>
<dbReference type="RefSeq" id="WP_279932747.1">
    <property type="nucleotide sequence ID" value="NZ_JARWBG010000068.1"/>
</dbReference>
<evidence type="ECO:0000313" key="3">
    <source>
        <dbReference type="EMBL" id="MDH2393479.1"/>
    </source>
</evidence>
<feature type="domain" description="Guanylate cyclase" evidence="2">
    <location>
        <begin position="82"/>
        <end position="127"/>
    </location>
</feature>
<dbReference type="Gene3D" id="3.30.70.1230">
    <property type="entry name" value="Nucleotide cyclase"/>
    <property type="match status" value="1"/>
</dbReference>
<feature type="region of interest" description="Disordered" evidence="1">
    <location>
        <begin position="184"/>
        <end position="268"/>
    </location>
</feature>
<keyword evidence="4" id="KW-1185">Reference proteome</keyword>
<comment type="caution">
    <text evidence="3">The sequence shown here is derived from an EMBL/GenBank/DDBJ whole genome shotgun (WGS) entry which is preliminary data.</text>
</comment>
<feature type="compositionally biased region" description="Basic and acidic residues" evidence="1">
    <location>
        <begin position="219"/>
        <end position="234"/>
    </location>
</feature>
<dbReference type="EMBL" id="JARWBG010000068">
    <property type="protein sequence ID" value="MDH2393479.1"/>
    <property type="molecule type" value="Genomic_DNA"/>
</dbReference>
<reference evidence="3 4" key="1">
    <citation type="submission" date="2023-04" db="EMBL/GenBank/DDBJ databases">
        <title>Streptomyces chengmaiensis sp. nov. isolated from the stem of mangrove plant in Hainan.</title>
        <authorList>
            <person name="Huang X."/>
            <person name="Zhou S."/>
            <person name="Chu X."/>
            <person name="Xie Y."/>
            <person name="Lin Y."/>
        </authorList>
    </citation>
    <scope>NUCLEOTIDE SEQUENCE [LARGE SCALE GENOMIC DNA]</scope>
    <source>
        <strain evidence="3 4">HNM0663</strain>
    </source>
</reference>
<dbReference type="Proteomes" id="UP001223144">
    <property type="component" value="Unassembled WGS sequence"/>
</dbReference>
<proteinExistence type="predicted"/>
<protein>
    <recommendedName>
        <fullName evidence="2">Guanylate cyclase domain-containing protein</fullName>
    </recommendedName>
</protein>
<gene>
    <name evidence="3" type="ORF">QCN29_32890</name>
</gene>
<accession>A0ABT6HXP8</accession>
<evidence type="ECO:0000313" key="4">
    <source>
        <dbReference type="Proteomes" id="UP001223144"/>
    </source>
</evidence>